<dbReference type="PANTHER" id="PTHR43384">
    <property type="entry name" value="SEPTUM SITE-DETERMINING PROTEIN MIND HOMOLOG, CHLOROPLASTIC-RELATED"/>
    <property type="match status" value="1"/>
</dbReference>
<keyword evidence="2" id="KW-0067">ATP-binding</keyword>
<keyword evidence="4" id="KW-1185">Reference proteome</keyword>
<proteinExistence type="predicted"/>
<dbReference type="EMBL" id="RBAH01000009">
    <property type="protein sequence ID" value="RKN84149.1"/>
    <property type="molecule type" value="Genomic_DNA"/>
</dbReference>
<dbReference type="PANTHER" id="PTHR43384:SF6">
    <property type="entry name" value="SEPTUM SITE-DETERMINING PROTEIN MIND HOMOLOG, CHLOROPLASTIC"/>
    <property type="match status" value="1"/>
</dbReference>
<dbReference type="RefSeq" id="WP_120747884.1">
    <property type="nucleotide sequence ID" value="NZ_RBAH01000009.1"/>
</dbReference>
<protein>
    <recommendedName>
        <fullName evidence="5">AAA domain-containing protein</fullName>
    </recommendedName>
</protein>
<accession>A0A3B0CIM2</accession>
<evidence type="ECO:0000313" key="3">
    <source>
        <dbReference type="EMBL" id="RKN84149.1"/>
    </source>
</evidence>
<dbReference type="GO" id="GO:0051782">
    <property type="term" value="P:negative regulation of cell division"/>
    <property type="evidence" value="ECO:0007669"/>
    <property type="project" value="TreeGrafter"/>
</dbReference>
<dbReference type="Gene3D" id="3.40.50.300">
    <property type="entry name" value="P-loop containing nucleotide triphosphate hydrolases"/>
    <property type="match status" value="1"/>
</dbReference>
<dbReference type="GO" id="GO:0009898">
    <property type="term" value="C:cytoplasmic side of plasma membrane"/>
    <property type="evidence" value="ECO:0007669"/>
    <property type="project" value="TreeGrafter"/>
</dbReference>
<dbReference type="SUPFAM" id="SSF52540">
    <property type="entry name" value="P-loop containing nucleoside triphosphate hydrolases"/>
    <property type="match status" value="1"/>
</dbReference>
<dbReference type="Proteomes" id="UP000282311">
    <property type="component" value="Unassembled WGS sequence"/>
</dbReference>
<evidence type="ECO:0000313" key="4">
    <source>
        <dbReference type="Proteomes" id="UP000282311"/>
    </source>
</evidence>
<evidence type="ECO:0000256" key="1">
    <source>
        <dbReference type="ARBA" id="ARBA00022741"/>
    </source>
</evidence>
<sequence length="391" mass="43046">MSGRLELVIYDRDAGYLKLLTEYIRETEWSRTLTVKQATKPEMLREYAQDGSAALYVVHSDFGEADTGWGFVIRLYETKQEADEAAPGMPGIYKYQPLHQLLGRILGLYRAQAESVRASSTGRRTPVYTVFSAAGGVGKTTIAQHMARAIAAQGERCLYWNMELVPGSVLPKETDGEQAARFVYGLRTNAAWTTDSLNGLLYRAEPYGFDYFPGFRKFRETIELTAEDAGKLIGHLKQLGRYDAIVFDSDTSLGERVRGTLSLSDAVLCIVTEDGDSAARSFKLLAEWEEAFGDASLTDRNKLRFVLNKHTGSVSGTLPAPSDMTPSAVPLAGKLPYVPAWKQKHGASGKPSAEPLFTEGIVRLLSELRRTEGGMSNVDRLDYADASRNGS</sequence>
<organism evidence="3 4">
    <name type="scientific">Paenibacillus ginsengarvi</name>
    <dbReference type="NCBI Taxonomy" id="400777"/>
    <lineage>
        <taxon>Bacteria</taxon>
        <taxon>Bacillati</taxon>
        <taxon>Bacillota</taxon>
        <taxon>Bacilli</taxon>
        <taxon>Bacillales</taxon>
        <taxon>Paenibacillaceae</taxon>
        <taxon>Paenibacillus</taxon>
    </lineage>
</organism>
<comment type="caution">
    <text evidence="3">The sequence shown here is derived from an EMBL/GenBank/DDBJ whole genome shotgun (WGS) entry which is preliminary data.</text>
</comment>
<keyword evidence="1" id="KW-0547">Nucleotide-binding</keyword>
<dbReference type="InterPro" id="IPR027417">
    <property type="entry name" value="P-loop_NTPase"/>
</dbReference>
<dbReference type="AlphaFoldDB" id="A0A3B0CIM2"/>
<gene>
    <name evidence="3" type="ORF">D7M11_14150</name>
</gene>
<dbReference type="Gene3D" id="3.40.50.10850">
    <property type="entry name" value="Ntrc-like two-domain protein"/>
    <property type="match status" value="1"/>
</dbReference>
<evidence type="ECO:0008006" key="5">
    <source>
        <dbReference type="Google" id="ProtNLM"/>
    </source>
</evidence>
<dbReference type="GO" id="GO:0005524">
    <property type="term" value="F:ATP binding"/>
    <property type="evidence" value="ECO:0007669"/>
    <property type="project" value="UniProtKB-KW"/>
</dbReference>
<dbReference type="GO" id="GO:0005829">
    <property type="term" value="C:cytosol"/>
    <property type="evidence" value="ECO:0007669"/>
    <property type="project" value="TreeGrafter"/>
</dbReference>
<dbReference type="OrthoDB" id="3035369at2"/>
<name>A0A3B0CIM2_9BACL</name>
<evidence type="ECO:0000256" key="2">
    <source>
        <dbReference type="ARBA" id="ARBA00022840"/>
    </source>
</evidence>
<reference evidence="3 4" key="1">
    <citation type="journal article" date="2007" name="Int. J. Syst. Evol. Microbiol.">
        <title>Paenibacillus ginsengarvi sp. nov., isolated from soil from ginseng cultivation.</title>
        <authorList>
            <person name="Yoon M.H."/>
            <person name="Ten L.N."/>
            <person name="Im W.T."/>
        </authorList>
    </citation>
    <scope>NUCLEOTIDE SEQUENCE [LARGE SCALE GENOMIC DNA]</scope>
    <source>
        <strain evidence="3 4">KCTC 13059</strain>
    </source>
</reference>
<dbReference type="InterPro" id="IPR050625">
    <property type="entry name" value="ParA/MinD_ATPase"/>
</dbReference>
<dbReference type="GO" id="GO:0016887">
    <property type="term" value="F:ATP hydrolysis activity"/>
    <property type="evidence" value="ECO:0007669"/>
    <property type="project" value="TreeGrafter"/>
</dbReference>